<dbReference type="SMART" id="SM00342">
    <property type="entry name" value="HTH_ARAC"/>
    <property type="match status" value="1"/>
</dbReference>
<feature type="domain" description="HTH araC/xylS-type" evidence="4">
    <location>
        <begin position="200"/>
        <end position="301"/>
    </location>
</feature>
<dbReference type="AlphaFoldDB" id="A0A2T0K777"/>
<dbReference type="PANTHER" id="PTHR46796">
    <property type="entry name" value="HTH-TYPE TRANSCRIPTIONAL ACTIVATOR RHAS-RELATED"/>
    <property type="match status" value="1"/>
</dbReference>
<accession>A0A2T0K777</accession>
<dbReference type="Pfam" id="PF14525">
    <property type="entry name" value="AraC_binding_2"/>
    <property type="match status" value="1"/>
</dbReference>
<protein>
    <submittedName>
        <fullName evidence="5">AraC-like DNA-binding protein</fullName>
    </submittedName>
</protein>
<sequence>MRDVSSSVIRARRRAEVEDGEARLADHADRPEGTTPGAILGTLTAVRLSGDTQILRRTPRAGRRSRDGRLKLCMQFGGVAIVSQDGHRARIESGRMALYDPGRPYDLYLEGRWSCIVLTFPRSALSLPDGVVRQAMLRPHPFGEGPGAVLADFVVATLENRTSIGTSAGRLGEAAFHLIAGALDRTEPADAEAAADTLRRGILRFAREHLSDPALTHDEIAAAHLMAPRSLHRLFEQEPHTVTEYIRLRRLESAHRDLTDPLLGHLSIARIAARWCFPSQAHFTRAFQARYGTSPSIVRRASARSSST</sequence>
<evidence type="ECO:0000313" key="6">
    <source>
        <dbReference type="Proteomes" id="UP000239415"/>
    </source>
</evidence>
<evidence type="ECO:0000256" key="2">
    <source>
        <dbReference type="ARBA" id="ARBA00023125"/>
    </source>
</evidence>
<dbReference type="Proteomes" id="UP000239415">
    <property type="component" value="Unassembled WGS sequence"/>
</dbReference>
<dbReference type="PANTHER" id="PTHR46796:SF6">
    <property type="entry name" value="ARAC SUBFAMILY"/>
    <property type="match status" value="1"/>
</dbReference>
<dbReference type="GO" id="GO:0003700">
    <property type="term" value="F:DNA-binding transcription factor activity"/>
    <property type="evidence" value="ECO:0007669"/>
    <property type="project" value="InterPro"/>
</dbReference>
<keyword evidence="1" id="KW-0805">Transcription regulation</keyword>
<organism evidence="5 6">
    <name type="scientific">Actinoplanes italicus</name>
    <dbReference type="NCBI Taxonomy" id="113567"/>
    <lineage>
        <taxon>Bacteria</taxon>
        <taxon>Bacillati</taxon>
        <taxon>Actinomycetota</taxon>
        <taxon>Actinomycetes</taxon>
        <taxon>Micromonosporales</taxon>
        <taxon>Micromonosporaceae</taxon>
        <taxon>Actinoplanes</taxon>
    </lineage>
</organism>
<dbReference type="OrthoDB" id="9799345at2"/>
<dbReference type="PROSITE" id="PS01124">
    <property type="entry name" value="HTH_ARAC_FAMILY_2"/>
    <property type="match status" value="1"/>
</dbReference>
<evidence type="ECO:0000256" key="1">
    <source>
        <dbReference type="ARBA" id="ARBA00023015"/>
    </source>
</evidence>
<evidence type="ECO:0000313" key="5">
    <source>
        <dbReference type="EMBL" id="PRX18876.1"/>
    </source>
</evidence>
<dbReference type="Pfam" id="PF12833">
    <property type="entry name" value="HTH_18"/>
    <property type="match status" value="1"/>
</dbReference>
<name>A0A2T0K777_9ACTN</name>
<evidence type="ECO:0000256" key="3">
    <source>
        <dbReference type="ARBA" id="ARBA00023163"/>
    </source>
</evidence>
<dbReference type="Gene3D" id="1.10.10.60">
    <property type="entry name" value="Homeodomain-like"/>
    <property type="match status" value="1"/>
</dbReference>
<dbReference type="InterPro" id="IPR009057">
    <property type="entry name" value="Homeodomain-like_sf"/>
</dbReference>
<gene>
    <name evidence="5" type="ORF">CLV67_11123</name>
</gene>
<keyword evidence="3" id="KW-0804">Transcription</keyword>
<dbReference type="InterPro" id="IPR035418">
    <property type="entry name" value="AraC-bd_2"/>
</dbReference>
<comment type="caution">
    <text evidence="5">The sequence shown here is derived from an EMBL/GenBank/DDBJ whole genome shotgun (WGS) entry which is preliminary data.</text>
</comment>
<dbReference type="GO" id="GO:0043565">
    <property type="term" value="F:sequence-specific DNA binding"/>
    <property type="evidence" value="ECO:0007669"/>
    <property type="project" value="InterPro"/>
</dbReference>
<reference evidence="5 6" key="1">
    <citation type="submission" date="2018-03" db="EMBL/GenBank/DDBJ databases">
        <title>Genomic Encyclopedia of Archaeal and Bacterial Type Strains, Phase II (KMG-II): from individual species to whole genera.</title>
        <authorList>
            <person name="Goeker M."/>
        </authorList>
    </citation>
    <scope>NUCLEOTIDE SEQUENCE [LARGE SCALE GENOMIC DNA]</scope>
    <source>
        <strain evidence="5 6">DSM 43146</strain>
    </source>
</reference>
<dbReference type="EMBL" id="PVMZ01000011">
    <property type="protein sequence ID" value="PRX18876.1"/>
    <property type="molecule type" value="Genomic_DNA"/>
</dbReference>
<keyword evidence="6" id="KW-1185">Reference proteome</keyword>
<evidence type="ECO:0000259" key="4">
    <source>
        <dbReference type="PROSITE" id="PS01124"/>
    </source>
</evidence>
<dbReference type="InterPro" id="IPR050204">
    <property type="entry name" value="AraC_XylS_family_regulators"/>
</dbReference>
<proteinExistence type="predicted"/>
<keyword evidence="2 5" id="KW-0238">DNA-binding</keyword>
<dbReference type="SUPFAM" id="SSF46689">
    <property type="entry name" value="Homeodomain-like"/>
    <property type="match status" value="1"/>
</dbReference>
<dbReference type="InterPro" id="IPR018060">
    <property type="entry name" value="HTH_AraC"/>
</dbReference>